<dbReference type="SUPFAM" id="SSF53335">
    <property type="entry name" value="S-adenosyl-L-methionine-dependent methyltransferases"/>
    <property type="match status" value="1"/>
</dbReference>
<keyword evidence="1 9" id="KW-0820">tRNA-binding</keyword>
<evidence type="ECO:0000313" key="12">
    <source>
        <dbReference type="Proteomes" id="UP001140074"/>
    </source>
</evidence>
<dbReference type="InterPro" id="IPR002905">
    <property type="entry name" value="Trm1"/>
</dbReference>
<name>A0A9W8IIA3_9FUNG</name>
<dbReference type="AlphaFoldDB" id="A0A9W8IIA3"/>
<evidence type="ECO:0000256" key="10">
    <source>
        <dbReference type="SAM" id="MobiDB-lite"/>
    </source>
</evidence>
<protein>
    <recommendedName>
        <fullName evidence="7 9">tRNA (guanine(26)-N(2))-dimethyltransferase</fullName>
        <ecNumber evidence="7 9">2.1.1.216</ecNumber>
    </recommendedName>
</protein>
<comment type="caution">
    <text evidence="11">The sequence shown here is derived from an EMBL/GenBank/DDBJ whole genome shotgun (WGS) entry which is preliminary data.</text>
</comment>
<dbReference type="Proteomes" id="UP001140074">
    <property type="component" value="Unassembled WGS sequence"/>
</dbReference>
<feature type="compositionally biased region" description="Basic and acidic residues" evidence="10">
    <location>
        <begin position="490"/>
        <end position="514"/>
    </location>
</feature>
<gene>
    <name evidence="11" type="primary">TRM1</name>
    <name evidence="11" type="ORF">GGH94_002837</name>
</gene>
<dbReference type="InterPro" id="IPR029063">
    <property type="entry name" value="SAM-dependent_MTases_sf"/>
</dbReference>
<dbReference type="PANTHER" id="PTHR10631">
    <property type="entry name" value="N 2 ,N 2 -DIMETHYLGUANOSINE TRNA METHYLTRANSFERASE"/>
    <property type="match status" value="1"/>
</dbReference>
<proteinExistence type="inferred from homology"/>
<dbReference type="FunFam" id="3.30.56.70:FF:000001">
    <property type="entry name" value="tRNA (guanine(26)-N(2))-dimethyltransferase"/>
    <property type="match status" value="1"/>
</dbReference>
<keyword evidence="5 9" id="KW-0819">tRNA processing</keyword>
<keyword evidence="12" id="KW-1185">Reference proteome</keyword>
<dbReference type="PANTHER" id="PTHR10631:SF3">
    <property type="entry name" value="TRNA (GUANINE(26)-N(2))-DIMETHYLTRANSFERASE"/>
    <property type="match status" value="1"/>
</dbReference>
<dbReference type="Gene3D" id="3.40.50.150">
    <property type="entry name" value="Vaccinia Virus protein VP39"/>
    <property type="match status" value="1"/>
</dbReference>
<evidence type="ECO:0000256" key="5">
    <source>
        <dbReference type="ARBA" id="ARBA00022694"/>
    </source>
</evidence>
<dbReference type="FunFam" id="3.40.50.150:FF:000051">
    <property type="entry name" value="tRNA (guanine(26)-N(2))-dimethyltransferase"/>
    <property type="match status" value="1"/>
</dbReference>
<dbReference type="Pfam" id="PF02005">
    <property type="entry name" value="TRM"/>
    <property type="match status" value="1"/>
</dbReference>
<accession>A0A9W8IIA3</accession>
<evidence type="ECO:0000256" key="6">
    <source>
        <dbReference type="ARBA" id="ARBA00022884"/>
    </source>
</evidence>
<evidence type="ECO:0000256" key="3">
    <source>
        <dbReference type="ARBA" id="ARBA00022679"/>
    </source>
</evidence>
<dbReference type="InterPro" id="IPR042296">
    <property type="entry name" value="tRNA_met_Trm1_C"/>
</dbReference>
<dbReference type="GO" id="GO:0002940">
    <property type="term" value="P:tRNA N2-guanine methylation"/>
    <property type="evidence" value="ECO:0007669"/>
    <property type="project" value="TreeGrafter"/>
</dbReference>
<evidence type="ECO:0000256" key="9">
    <source>
        <dbReference type="PROSITE-ProRule" id="PRU00958"/>
    </source>
</evidence>
<evidence type="ECO:0000256" key="2">
    <source>
        <dbReference type="ARBA" id="ARBA00022603"/>
    </source>
</evidence>
<dbReference type="Gene3D" id="3.30.56.70">
    <property type="entry name" value="N2,N2-dimethylguanosine tRNA methyltransferase, C-terminal domain"/>
    <property type="match status" value="1"/>
</dbReference>
<reference evidence="11" key="1">
    <citation type="submission" date="2022-07" db="EMBL/GenBank/DDBJ databases">
        <title>Phylogenomic reconstructions and comparative analyses of Kickxellomycotina fungi.</title>
        <authorList>
            <person name="Reynolds N.K."/>
            <person name="Stajich J.E."/>
            <person name="Barry K."/>
            <person name="Grigoriev I.V."/>
            <person name="Crous P."/>
            <person name="Smith M.E."/>
        </authorList>
    </citation>
    <scope>NUCLEOTIDE SEQUENCE</scope>
    <source>
        <strain evidence="11">RSA 476</strain>
    </source>
</reference>
<keyword evidence="3 9" id="KW-0808">Transferase</keyword>
<feature type="region of interest" description="Disordered" evidence="10">
    <location>
        <begin position="480"/>
        <end position="547"/>
    </location>
</feature>
<evidence type="ECO:0000256" key="8">
    <source>
        <dbReference type="ARBA" id="ARBA00051897"/>
    </source>
</evidence>
<dbReference type="PROSITE" id="PS51626">
    <property type="entry name" value="SAM_MT_TRM1"/>
    <property type="match status" value="1"/>
</dbReference>
<keyword evidence="6 9" id="KW-0694">RNA-binding</keyword>
<comment type="similarity">
    <text evidence="9">Belongs to the class I-like SAM-binding methyltransferase superfamily. Trm1 family.</text>
</comment>
<comment type="catalytic activity">
    <reaction evidence="8 9">
        <text>guanosine(26) in tRNA + 2 S-adenosyl-L-methionine = N(2)-dimethylguanosine(26) in tRNA + 2 S-adenosyl-L-homocysteine + 2 H(+)</text>
        <dbReference type="Rhea" id="RHEA:43140"/>
        <dbReference type="Rhea" id="RHEA-COMP:10359"/>
        <dbReference type="Rhea" id="RHEA-COMP:10360"/>
        <dbReference type="ChEBI" id="CHEBI:15378"/>
        <dbReference type="ChEBI" id="CHEBI:57856"/>
        <dbReference type="ChEBI" id="CHEBI:59789"/>
        <dbReference type="ChEBI" id="CHEBI:74269"/>
        <dbReference type="ChEBI" id="CHEBI:74513"/>
        <dbReference type="EC" id="2.1.1.216"/>
    </reaction>
</comment>
<evidence type="ECO:0000256" key="1">
    <source>
        <dbReference type="ARBA" id="ARBA00022555"/>
    </source>
</evidence>
<evidence type="ECO:0000256" key="7">
    <source>
        <dbReference type="ARBA" id="ARBA00039099"/>
    </source>
</evidence>
<dbReference type="GO" id="GO:0160104">
    <property type="term" value="F:tRNA (guanine(26)-N2)-dimethyltransferase activity"/>
    <property type="evidence" value="ECO:0007669"/>
    <property type="project" value="UniProtKB-UniRule"/>
</dbReference>
<dbReference type="GO" id="GO:0000049">
    <property type="term" value="F:tRNA binding"/>
    <property type="evidence" value="ECO:0007669"/>
    <property type="project" value="UniProtKB-UniRule"/>
</dbReference>
<evidence type="ECO:0000313" key="11">
    <source>
        <dbReference type="EMBL" id="KAJ2864561.1"/>
    </source>
</evidence>
<evidence type="ECO:0000256" key="4">
    <source>
        <dbReference type="ARBA" id="ARBA00022691"/>
    </source>
</evidence>
<dbReference type="EC" id="2.1.1.216" evidence="7 9"/>
<sequence length="547" mass="60605">MAEEYVPNYQADDYQELKEGQATILFPKNNEVFYNPVQQFNRDMSIAAIKTWRDTVNEAKMERFNKSANPNKVAPSTKFTILEALAASGLRSVRYAKEIEEIDYILTNDLLADAVESIKRNAHFNGISQKLVRANQGDAVAVMYAHRDKSAFDVVDLDPYGTAAPFIDGAIQAVKKGGLICVTCTDLAVLASANHPEACFAKYGGNPLKAEFCHELALRLVINSLQQTANRHKRYIEPLLSCSIDFYVRIFVRVHDKPILVKNVASQTGIVYHCRYCGTFATQPFGTIEPGKGATPKYHVSAATAADRICEQCESKQELGGPCWLGPLHNKDFVQRMYKAVSSADSSMYGTQPRMKGMLKVILEELDDSPFHYSHSELCSAVRASCPPLTKVNSALLNAGYRVSGSHTHQGSIKTNAPPQVVWDVMRSLVKEMGRSPKIVEGSPADKLLAKAITTEISFDHHKDANPESRRIKLVRYQMNPEKNWGPKARHSEAPKAKNSDAKRKQQDQSHAPEDSLAADAPETTADSEDAAELDTVSNDVKKLRTE</sequence>
<keyword evidence="4 9" id="KW-0949">S-adenosyl-L-methionine</keyword>
<dbReference type="EMBL" id="JANBUY010000084">
    <property type="protein sequence ID" value="KAJ2864561.1"/>
    <property type="molecule type" value="Genomic_DNA"/>
</dbReference>
<dbReference type="NCBIfam" id="TIGR00308">
    <property type="entry name" value="TRM1"/>
    <property type="match status" value="1"/>
</dbReference>
<dbReference type="GO" id="GO:0005634">
    <property type="term" value="C:nucleus"/>
    <property type="evidence" value="ECO:0007669"/>
    <property type="project" value="TreeGrafter"/>
</dbReference>
<organism evidence="11 12">
    <name type="scientific">Coemansia aciculifera</name>
    <dbReference type="NCBI Taxonomy" id="417176"/>
    <lineage>
        <taxon>Eukaryota</taxon>
        <taxon>Fungi</taxon>
        <taxon>Fungi incertae sedis</taxon>
        <taxon>Zoopagomycota</taxon>
        <taxon>Kickxellomycotina</taxon>
        <taxon>Kickxellomycetes</taxon>
        <taxon>Kickxellales</taxon>
        <taxon>Kickxellaceae</taxon>
        <taxon>Coemansia</taxon>
    </lineage>
</organism>
<keyword evidence="2 9" id="KW-0489">Methyltransferase</keyword>